<proteinExistence type="predicted"/>
<name>A0ABR2IBR8_9EUKA</name>
<evidence type="ECO:0000313" key="1">
    <source>
        <dbReference type="EMBL" id="KAK8860470.1"/>
    </source>
</evidence>
<sequence length="509" mass="59257">MFTINQANKNKNCNTIDELIIEYIKKYGNYTTIDVDLNEYRKMIDLSYNENDELVLKSSLNEYRKTNDLSYGENDELVLKSSLSNNNLDILTYEKEYNNDTPIFLQHIGEIANDNNVLSAKLCLYVLSDFIEYNNNNKLIVKTETVDNDDIETFLHNIYIRSFDTNVLSAKLTREFVYKYVDHVMTNLNIVKYDSEFEYNSYKSLNLTYFDETYDEKVLSMKSCISMYYDLRDKLLYDKQDKLEFSSTKEHYETNKESTTIIPTLSLLNELVNDKNNNIEILKADTKYSFDNITGIDDIVAKTKELLNSVNDETVFSSKLAMFANFSYIITELNDEILIKSDNSDLSYYTDLTNIDYASSNKLKDYLYYNEDIEVRGVNDINIYSTRSIYNLIKLINYYKLDKYPLIETEEDYIENNNKHKTSLISCELLQSLLQNKQDSLTLSTTKSDYETNKESTTIVPSLNLINELISECDNKYIAKNEDGSLTLNSTNDTVLSEEMKNEFAEGFG</sequence>
<keyword evidence="2" id="KW-1185">Reference proteome</keyword>
<dbReference type="EMBL" id="JAPFFF010000018">
    <property type="protein sequence ID" value="KAK8860470.1"/>
    <property type="molecule type" value="Genomic_DNA"/>
</dbReference>
<reference evidence="1 2" key="1">
    <citation type="submission" date="2024-04" db="EMBL/GenBank/DDBJ databases">
        <title>Tritrichomonas musculus Genome.</title>
        <authorList>
            <person name="Alves-Ferreira E."/>
            <person name="Grigg M."/>
            <person name="Lorenzi H."/>
            <person name="Galac M."/>
        </authorList>
    </citation>
    <scope>NUCLEOTIDE SEQUENCE [LARGE SCALE GENOMIC DNA]</scope>
    <source>
        <strain evidence="1 2">EAF2021</strain>
    </source>
</reference>
<dbReference type="Proteomes" id="UP001470230">
    <property type="component" value="Unassembled WGS sequence"/>
</dbReference>
<evidence type="ECO:0000313" key="2">
    <source>
        <dbReference type="Proteomes" id="UP001470230"/>
    </source>
</evidence>
<gene>
    <name evidence="1" type="ORF">M9Y10_012135</name>
</gene>
<accession>A0ABR2IBR8</accession>
<organism evidence="1 2">
    <name type="scientific">Tritrichomonas musculus</name>
    <dbReference type="NCBI Taxonomy" id="1915356"/>
    <lineage>
        <taxon>Eukaryota</taxon>
        <taxon>Metamonada</taxon>
        <taxon>Parabasalia</taxon>
        <taxon>Tritrichomonadida</taxon>
        <taxon>Tritrichomonadidae</taxon>
        <taxon>Tritrichomonas</taxon>
    </lineage>
</organism>
<comment type="caution">
    <text evidence="1">The sequence shown here is derived from an EMBL/GenBank/DDBJ whole genome shotgun (WGS) entry which is preliminary data.</text>
</comment>
<protein>
    <submittedName>
        <fullName evidence="1">Uncharacterized protein</fullName>
    </submittedName>
</protein>